<dbReference type="PANTHER" id="PTHR11236:SF50">
    <property type="entry name" value="AMINODEOXYCHORISMATE SYNTHASE COMPONENT 1"/>
    <property type="match status" value="1"/>
</dbReference>
<name>A0ABS2MYP9_9BACI</name>
<organism evidence="2 3">
    <name type="scientific">Aquibacillus albus</name>
    <dbReference type="NCBI Taxonomy" id="1168171"/>
    <lineage>
        <taxon>Bacteria</taxon>
        <taxon>Bacillati</taxon>
        <taxon>Bacillota</taxon>
        <taxon>Bacilli</taxon>
        <taxon>Bacillales</taxon>
        <taxon>Bacillaceae</taxon>
        <taxon>Aquibacillus</taxon>
    </lineage>
</organism>
<evidence type="ECO:0000313" key="2">
    <source>
        <dbReference type="EMBL" id="MBM7571009.1"/>
    </source>
</evidence>
<dbReference type="InterPro" id="IPR001544">
    <property type="entry name" value="Aminotrans_IV"/>
</dbReference>
<dbReference type="InterPro" id="IPR043131">
    <property type="entry name" value="BCAT-like_N"/>
</dbReference>
<dbReference type="Gene3D" id="3.30.470.10">
    <property type="match status" value="1"/>
</dbReference>
<evidence type="ECO:0000259" key="1">
    <source>
        <dbReference type="Pfam" id="PF00425"/>
    </source>
</evidence>
<dbReference type="GO" id="GO:0008696">
    <property type="term" value="F:4-amino-4-deoxychorismate lyase activity"/>
    <property type="evidence" value="ECO:0007669"/>
    <property type="project" value="UniProtKB-EC"/>
</dbReference>
<evidence type="ECO:0000313" key="3">
    <source>
        <dbReference type="Proteomes" id="UP001296943"/>
    </source>
</evidence>
<accession>A0ABS2MYP9</accession>
<dbReference type="Gene3D" id="3.60.120.10">
    <property type="entry name" value="Anthranilate synthase"/>
    <property type="match status" value="1"/>
</dbReference>
<keyword evidence="2" id="KW-0032">Aminotransferase</keyword>
<dbReference type="RefSeq" id="WP_204498414.1">
    <property type="nucleotide sequence ID" value="NZ_JAFBDR010000006.1"/>
</dbReference>
<gene>
    <name evidence="2" type="ORF">JOC48_001489</name>
</gene>
<dbReference type="EC" id="4.1.3.38" evidence="2"/>
<dbReference type="GO" id="GO:0046820">
    <property type="term" value="F:4-amino-4-deoxychorismate synthase activity"/>
    <property type="evidence" value="ECO:0007669"/>
    <property type="project" value="UniProtKB-EC"/>
</dbReference>
<dbReference type="SUPFAM" id="SSF56752">
    <property type="entry name" value="D-aminoacid aminotransferase-like PLP-dependent enzymes"/>
    <property type="match status" value="1"/>
</dbReference>
<keyword evidence="2" id="KW-0456">Lyase</keyword>
<dbReference type="EC" id="2.6.1.85" evidence="2"/>
<proteinExistence type="predicted"/>
<dbReference type="NCBIfam" id="TIGR00553">
    <property type="entry name" value="pabB"/>
    <property type="match status" value="1"/>
</dbReference>
<dbReference type="InterPro" id="IPR005801">
    <property type="entry name" value="ADC_synthase"/>
</dbReference>
<dbReference type="InterPro" id="IPR015890">
    <property type="entry name" value="Chorismate_C"/>
</dbReference>
<dbReference type="SUPFAM" id="SSF56322">
    <property type="entry name" value="ADC synthase"/>
    <property type="match status" value="1"/>
</dbReference>
<comment type="caution">
    <text evidence="2">The sequence shown here is derived from an EMBL/GenBank/DDBJ whole genome shotgun (WGS) entry which is preliminary data.</text>
</comment>
<dbReference type="Pfam" id="PF01063">
    <property type="entry name" value="Aminotran_4"/>
    <property type="match status" value="1"/>
</dbReference>
<dbReference type="PANTHER" id="PTHR11236">
    <property type="entry name" value="AMINOBENZOATE/ANTHRANILATE SYNTHASE"/>
    <property type="match status" value="1"/>
</dbReference>
<dbReference type="InterPro" id="IPR036038">
    <property type="entry name" value="Aminotransferase-like"/>
</dbReference>
<dbReference type="InterPro" id="IPR019999">
    <property type="entry name" value="Anth_synth_I-like"/>
</dbReference>
<keyword evidence="2" id="KW-0808">Transferase</keyword>
<dbReference type="PRINTS" id="PR00095">
    <property type="entry name" value="ANTSNTHASEI"/>
</dbReference>
<protein>
    <submittedName>
        <fullName evidence="2">Para-aminobenzoate synthetase/4-amino-4-deoxychorismate lyase</fullName>
        <ecNumber evidence="2">2.6.1.85</ecNumber>
        <ecNumber evidence="2">4.1.3.38</ecNumber>
    </submittedName>
</protein>
<dbReference type="EMBL" id="JAFBDR010000006">
    <property type="protein sequence ID" value="MBM7571009.1"/>
    <property type="molecule type" value="Genomic_DNA"/>
</dbReference>
<feature type="domain" description="Chorismate-utilising enzyme C-terminal" evidence="1">
    <location>
        <begin position="111"/>
        <end position="366"/>
    </location>
</feature>
<dbReference type="InterPro" id="IPR005802">
    <property type="entry name" value="ADC_synth_comp_1"/>
</dbReference>
<dbReference type="Gene3D" id="3.20.10.10">
    <property type="entry name" value="D-amino Acid Aminotransferase, subunit A, domain 2"/>
    <property type="match status" value="1"/>
</dbReference>
<dbReference type="InterPro" id="IPR043132">
    <property type="entry name" value="BCAT-like_C"/>
</dbReference>
<dbReference type="Pfam" id="PF00425">
    <property type="entry name" value="Chorismate_bind"/>
    <property type="match status" value="1"/>
</dbReference>
<reference evidence="2 3" key="1">
    <citation type="submission" date="2021-01" db="EMBL/GenBank/DDBJ databases">
        <title>Genomic Encyclopedia of Type Strains, Phase IV (KMG-IV): sequencing the most valuable type-strain genomes for metagenomic binning, comparative biology and taxonomic classification.</title>
        <authorList>
            <person name="Goeker M."/>
        </authorList>
    </citation>
    <scope>NUCLEOTIDE SEQUENCE [LARGE SCALE GENOMIC DNA]</scope>
    <source>
        <strain evidence="2 3">DSM 23711</strain>
    </source>
</reference>
<keyword evidence="3" id="KW-1185">Reference proteome</keyword>
<sequence length="578" mass="66322">MNPHLLFEFVNENGQISNKHFINPIRIYQTEDISKVHDIFVAMEEEIANGYYVAGYISYEAAPAFEPKITVHPGPNMPLVWFGIFDEPLDDKQEDNILPYHVSNWSLDANFDKYQEGISQIKKAIKKGNTYQVNYTARLRADFEGDEFSFYKQLTKNQQSSYSAYLNIGKYRILSASPELFFQVNGNTLTTKPMKGTAKRGRFSSEDQAKKHHLLNSEKEIAENLMIVDLLRNDLGKIAKPGSVHVPKLFEIETYPTVHQMTSTVRAELEENKSIFEWFQALFPCGSITGAPKIRTMDYIAQLEQSPRDIYCGAIGYFTPHRNAVFNVPIRTVVIDIENKQAIYGVGGGITWDSTVTGEYDELFTKARLLTEQKEKFQLLESILLTNGTYPLKTYHLNRLRDSAQYFNFTIHEKIIEDTLAKHAEINPTGDFKVRLTLDENGELSLESIPVKPMKLPVPCSLAETPVNRENLYLFHKTTYRKHYEKHQESATEGSFSVLLWNEEEELTEFTFGNLVVEMNGNFYTPPITSGVLPGTRRQKLIDNGEITEKTLYKSDLSSFDRIWFINSVRGWLEVELI</sequence>
<dbReference type="Proteomes" id="UP001296943">
    <property type="component" value="Unassembled WGS sequence"/>
</dbReference>